<keyword evidence="1" id="KW-1133">Transmembrane helix</keyword>
<feature type="transmembrane region" description="Helical" evidence="1">
    <location>
        <begin position="35"/>
        <end position="54"/>
    </location>
</feature>
<evidence type="ECO:0000256" key="1">
    <source>
        <dbReference type="SAM" id="Phobius"/>
    </source>
</evidence>
<proteinExistence type="predicted"/>
<sequence length="157" mass="17190">LVVIGAVATLLASIPDLRAAKRSGDRRAVRKQLDNLASMAFGVLVIAAPVFYFLTPAVIDLAQDPQPRAVASCSYAQDTVTRSQWFTGGTSYNNHFVMRFDDGTQHTFTIATSEQDISQLPGIIHPLYEGCVLHPDQTPLTIDMYVHSKTLVDARVD</sequence>
<protein>
    <submittedName>
        <fullName evidence="2">Uncharacterized protein</fullName>
    </submittedName>
</protein>
<accession>A0A929RPL5</accession>
<dbReference type="EMBL" id="JABZGF010000200">
    <property type="protein sequence ID" value="MBF0966782.1"/>
    <property type="molecule type" value="Genomic_DNA"/>
</dbReference>
<organism evidence="2 3">
    <name type="scientific">Actinomyces bouchesdurhonensis</name>
    <dbReference type="NCBI Taxonomy" id="1852361"/>
    <lineage>
        <taxon>Bacteria</taxon>
        <taxon>Bacillati</taxon>
        <taxon>Actinomycetota</taxon>
        <taxon>Actinomycetes</taxon>
        <taxon>Actinomycetales</taxon>
        <taxon>Actinomycetaceae</taxon>
        <taxon>Actinomyces</taxon>
    </lineage>
</organism>
<dbReference type="AlphaFoldDB" id="A0A929RPL5"/>
<gene>
    <name evidence="2" type="ORF">HXK09_06460</name>
</gene>
<evidence type="ECO:0000313" key="3">
    <source>
        <dbReference type="Proteomes" id="UP000759246"/>
    </source>
</evidence>
<feature type="non-terminal residue" evidence="2">
    <location>
        <position position="1"/>
    </location>
</feature>
<keyword evidence="1" id="KW-0812">Transmembrane</keyword>
<reference evidence="2" key="1">
    <citation type="submission" date="2020-04" db="EMBL/GenBank/DDBJ databases">
        <title>Deep metagenomics examines the oral microbiome during advanced dental caries in children, revealing novel taxa and co-occurrences with host molecules.</title>
        <authorList>
            <person name="Baker J.L."/>
            <person name="Morton J.T."/>
            <person name="Dinis M."/>
            <person name="Alvarez R."/>
            <person name="Tran N.C."/>
            <person name="Knight R."/>
            <person name="Edlund A."/>
        </authorList>
    </citation>
    <scope>NUCLEOTIDE SEQUENCE</scope>
    <source>
        <strain evidence="2">JCVI_30_bin.13</strain>
    </source>
</reference>
<comment type="caution">
    <text evidence="2">The sequence shown here is derived from an EMBL/GenBank/DDBJ whole genome shotgun (WGS) entry which is preliminary data.</text>
</comment>
<evidence type="ECO:0000313" key="2">
    <source>
        <dbReference type="EMBL" id="MBF0966782.1"/>
    </source>
</evidence>
<dbReference type="Proteomes" id="UP000759246">
    <property type="component" value="Unassembled WGS sequence"/>
</dbReference>
<keyword evidence="1" id="KW-0472">Membrane</keyword>
<name>A0A929RPL5_9ACTO</name>